<accession>A0A372LNW6</accession>
<dbReference type="GO" id="GO:0043190">
    <property type="term" value="C:ATP-binding cassette (ABC) transporter complex"/>
    <property type="evidence" value="ECO:0007669"/>
    <property type="project" value="InterPro"/>
</dbReference>
<dbReference type="InterPro" id="IPR039424">
    <property type="entry name" value="SBP_5"/>
</dbReference>
<evidence type="ECO:0000256" key="3">
    <source>
        <dbReference type="ARBA" id="ARBA00022729"/>
    </source>
</evidence>
<dbReference type="NCBIfam" id="NF045468">
    <property type="entry name" value="Opp5A_nikA"/>
    <property type="match status" value="1"/>
</dbReference>
<keyword evidence="2" id="KW-0813">Transport</keyword>
<dbReference type="Pfam" id="PF00496">
    <property type="entry name" value="SBP_bac_5"/>
    <property type="match status" value="1"/>
</dbReference>
<dbReference type="PANTHER" id="PTHR30290">
    <property type="entry name" value="PERIPLASMIC BINDING COMPONENT OF ABC TRANSPORTER"/>
    <property type="match status" value="1"/>
</dbReference>
<organism evidence="5 6">
    <name type="scientific">Peribacillus saganii</name>
    <dbReference type="NCBI Taxonomy" id="2303992"/>
    <lineage>
        <taxon>Bacteria</taxon>
        <taxon>Bacillati</taxon>
        <taxon>Bacillota</taxon>
        <taxon>Bacilli</taxon>
        <taxon>Bacillales</taxon>
        <taxon>Bacillaceae</taxon>
        <taxon>Peribacillus</taxon>
    </lineage>
</organism>
<name>A0A372LNW6_9BACI</name>
<dbReference type="EMBL" id="QVTE01000025">
    <property type="protein sequence ID" value="RFU69427.1"/>
    <property type="molecule type" value="Genomic_DNA"/>
</dbReference>
<dbReference type="GO" id="GO:0042597">
    <property type="term" value="C:periplasmic space"/>
    <property type="evidence" value="ECO:0007669"/>
    <property type="project" value="UniProtKB-ARBA"/>
</dbReference>
<dbReference type="InterPro" id="IPR050035">
    <property type="entry name" value="NikA"/>
</dbReference>
<dbReference type="GO" id="GO:0015833">
    <property type="term" value="P:peptide transport"/>
    <property type="evidence" value="ECO:0007669"/>
    <property type="project" value="TreeGrafter"/>
</dbReference>
<dbReference type="CDD" id="cd08490">
    <property type="entry name" value="PBP2_NikA_DppA_OppA_like_3"/>
    <property type="match status" value="1"/>
</dbReference>
<evidence type="ECO:0000256" key="2">
    <source>
        <dbReference type="ARBA" id="ARBA00022448"/>
    </source>
</evidence>
<dbReference type="SUPFAM" id="SSF53850">
    <property type="entry name" value="Periplasmic binding protein-like II"/>
    <property type="match status" value="1"/>
</dbReference>
<comment type="similarity">
    <text evidence="1">Belongs to the bacterial solute-binding protein 5 family.</text>
</comment>
<feature type="domain" description="Solute-binding protein family 5" evidence="4">
    <location>
        <begin position="87"/>
        <end position="436"/>
    </location>
</feature>
<dbReference type="AlphaFoldDB" id="A0A372LNW6"/>
<evidence type="ECO:0000256" key="1">
    <source>
        <dbReference type="ARBA" id="ARBA00005695"/>
    </source>
</evidence>
<sequence length="523" mass="58896">MIFYRGGRSLNKKFRITSVLVVFLMFLTACSIESSNSSTGRNGGEEKKKEITFLSNFPSETLDPHLNYTAVRAGVTETLVKVNQNQEIEPWLAESWKTSDGGQTWSFHIKKNITFQNGKKVDAAAVKASLERNIQVSEAMKTALKIKTMEADGQTLIISNERKLPHFPSELVHPNTAIVDSMAENIEQKPIGTGPFKVVSFEPNSKLELEKYEGYWDGEVKLDRATMTFNEDANARTTALQSGDADIVYRPAIESIESLKSDKSIKTDVVASLRTHLLMYNSGKETFKDINVRKAFDALIDRQSVADDIMAGQATVAKGPFLADSPYSPDYEKKQFSVEKAKKHLEKAGYELKDGKMVKDGKQLTLNLMTYSYRPELPLISQLLQSNAKELGITIEIQQVENIDEYLAEKTDWDIATYSLITAPRGDASYFLNSAYMAGGAINPGQIQNDRITKLIEDLNQTLDNKKRNELSKETIKIIDQEALHSFLVHPNNFVAYKDYVLNWQTSKSEYYTLTKDLDVRVK</sequence>
<dbReference type="InterPro" id="IPR030678">
    <property type="entry name" value="Peptide/Ni-bd"/>
</dbReference>
<dbReference type="PROSITE" id="PS51257">
    <property type="entry name" value="PROKAR_LIPOPROTEIN"/>
    <property type="match status" value="1"/>
</dbReference>
<comment type="caution">
    <text evidence="5">The sequence shown here is derived from an EMBL/GenBank/DDBJ whole genome shotgun (WGS) entry which is preliminary data.</text>
</comment>
<proteinExistence type="inferred from homology"/>
<evidence type="ECO:0000259" key="4">
    <source>
        <dbReference type="Pfam" id="PF00496"/>
    </source>
</evidence>
<dbReference type="PANTHER" id="PTHR30290:SF9">
    <property type="entry name" value="OLIGOPEPTIDE-BINDING PROTEIN APPA"/>
    <property type="match status" value="1"/>
</dbReference>
<keyword evidence="6" id="KW-1185">Reference proteome</keyword>
<protein>
    <submittedName>
        <fullName evidence="5">ABC transporter substrate-binding protein</fullName>
    </submittedName>
</protein>
<evidence type="ECO:0000313" key="5">
    <source>
        <dbReference type="EMBL" id="RFU69427.1"/>
    </source>
</evidence>
<reference evidence="5 6" key="1">
    <citation type="submission" date="2018-08" db="EMBL/GenBank/DDBJ databases">
        <title>Bacillus chawlae sp. nov., Bacillus glennii sp. nov., and Bacillus saganii sp. nov. Isolated from the Vehicle Assembly Building at Kennedy Space Center where the Viking Spacecraft were Assembled.</title>
        <authorList>
            <person name="Seuylemezian A."/>
            <person name="Vaishampayan P."/>
        </authorList>
    </citation>
    <scope>NUCLEOTIDE SEQUENCE [LARGE SCALE GENOMIC DNA]</scope>
    <source>
        <strain evidence="5 6">V47-23a</strain>
    </source>
</reference>
<dbReference type="Proteomes" id="UP000264541">
    <property type="component" value="Unassembled WGS sequence"/>
</dbReference>
<dbReference type="PIRSF" id="PIRSF002741">
    <property type="entry name" value="MppA"/>
    <property type="match status" value="1"/>
</dbReference>
<gene>
    <name evidence="5" type="ORF">D0469_09395</name>
</gene>
<evidence type="ECO:0000313" key="6">
    <source>
        <dbReference type="Proteomes" id="UP000264541"/>
    </source>
</evidence>
<dbReference type="OrthoDB" id="9796817at2"/>
<dbReference type="Gene3D" id="3.40.190.10">
    <property type="entry name" value="Periplasmic binding protein-like II"/>
    <property type="match status" value="1"/>
</dbReference>
<dbReference type="InterPro" id="IPR000914">
    <property type="entry name" value="SBP_5_dom"/>
</dbReference>
<keyword evidence="3" id="KW-0732">Signal</keyword>
<dbReference type="GO" id="GO:1904680">
    <property type="term" value="F:peptide transmembrane transporter activity"/>
    <property type="evidence" value="ECO:0007669"/>
    <property type="project" value="TreeGrafter"/>
</dbReference>
<dbReference type="Gene3D" id="3.10.105.10">
    <property type="entry name" value="Dipeptide-binding Protein, Domain 3"/>
    <property type="match status" value="1"/>
</dbReference>